<evidence type="ECO:0000313" key="2">
    <source>
        <dbReference type="EMBL" id="KAF6741346.1"/>
    </source>
</evidence>
<sequence length="1217" mass="135650">LSKPLRRAPIMQEDIPFYPDKRHAAVPTVERVVNHPLAPGHVGPIFVLKGKENKEWMDAAFAHVAPGKCPENRADALDRGYLLVRSRANPMFFWRDMTGSMKPEADRKVVWARPGDTLPPKEVASMHDLQWRVLGDEAQMTSSKAAVSPLTGLVEGGVAFERNAAAIAITEKTRAYPLSTSFQVQKGMSAPHRGRKTGGQPLDEHAQVVHDLQAAGATAAMAGLEAGSEELKALLDDRASYLNVPRVGIDGNTACPTFQLNIAAAAEANAEVHLTESLGTYGGAHPDCGDSAGGVTGMTCLTPPHPDTEEDIFFVQDYAIGLIIEEFDTNFFCGLHFHGGTQPRYIIGPRSTPRLHYRLTLIAHMPSAFFDCPSSKALMAVGGKEGVAKVYGEMLDWSVHMPFERSFSSQATFTTDGEALMSPPAHFNHLVRDLLVFNCAAVEQFPRHRLMRIDKKRFLSAFSYVEEGVRTGPAEWPMGPGWSGRDTQLGVVYDQDFGAMTADDLRYLHHTDEISPYPYGNKVVHDHTEAWRKHLDAMTKTIPLCMAGDVQDPNAEPNPNKRRRVTAEVRSSNGKAVKATTVTIRKRRADDADLGNAPLPEKRRKTQQPKRRKGPTSSKFDFLTSLSPTSLASTNVYISQQVSLAAAQPIMPGPSIDPTEITQAVSGLFQKNRVHRVWALTAKFEKDMPAQNLRTLIRRGHILQLYGAAWTWLNASVSSAYSCLQSDQPHWLRALAVRIDSLLPSGNSCTLDASDFITGLEPGKRVYKWKAPRSISARSATESNFVEALRPILVAWFDFPSSVHEWTRGVFLRLIKDRFGSKALYLPVIWEVYEQMASKVDPKGRHPTKSAAEKWLTSVTAELNNSEYDSVTVESEELFAVLAKAGYTPFNLDSAQPQTPPTRRALNVYVEIPRARLPQQPSKFATFLDQIERLYPILDSPASPPQKPLQHASKGEKANYGYVNHVFKNSDKQLPFRDLAASRRAVLGPGGPYSAENLRTRKGFFSAMVYRAITHHSAFLTVHGESMFASNANFQSRMKRYKKQKDKFFCDPSAYGMWTDLSVKKSETFWRTSNRQEDNQWLLGGDEDRTTFSKLWHKFVKSPNFPNIGPLIGYLLAADYAIAGVVDMPSLAEMGATIYKIDKGGLKGLRALGFECRTEEETSEAFAQLWDEMCKKIPEERRVQMNFNVFVLEHMLCKFKRLSTKKYVEASEHTLVL</sequence>
<name>A0A8H6H8T0_9AGAR</name>
<keyword evidence="3" id="KW-1185">Reference proteome</keyword>
<comment type="caution">
    <text evidence="2">The sequence shown here is derived from an EMBL/GenBank/DDBJ whole genome shotgun (WGS) entry which is preliminary data.</text>
</comment>
<evidence type="ECO:0000256" key="1">
    <source>
        <dbReference type="SAM" id="MobiDB-lite"/>
    </source>
</evidence>
<feature type="non-terminal residue" evidence="2">
    <location>
        <position position="1"/>
    </location>
</feature>
<dbReference type="OrthoDB" id="3061143at2759"/>
<proteinExistence type="predicted"/>
<reference evidence="2 3" key="1">
    <citation type="submission" date="2020-07" db="EMBL/GenBank/DDBJ databases">
        <title>Comparative genomics of pyrophilous fungi reveals a link between fire events and developmental genes.</title>
        <authorList>
            <consortium name="DOE Joint Genome Institute"/>
            <person name="Steindorff A.S."/>
            <person name="Carver A."/>
            <person name="Calhoun S."/>
            <person name="Stillman K."/>
            <person name="Liu H."/>
            <person name="Lipzen A."/>
            <person name="Pangilinan J."/>
            <person name="Labutti K."/>
            <person name="Bruns T.D."/>
            <person name="Grigoriev I.V."/>
        </authorList>
    </citation>
    <scope>NUCLEOTIDE SEQUENCE [LARGE SCALE GENOMIC DNA]</scope>
    <source>
        <strain evidence="2 3">CBS 144469</strain>
    </source>
</reference>
<gene>
    <name evidence="2" type="ORF">DFP72DRAFT_834267</name>
</gene>
<organism evidence="2 3">
    <name type="scientific">Ephemerocybe angulata</name>
    <dbReference type="NCBI Taxonomy" id="980116"/>
    <lineage>
        <taxon>Eukaryota</taxon>
        <taxon>Fungi</taxon>
        <taxon>Dikarya</taxon>
        <taxon>Basidiomycota</taxon>
        <taxon>Agaricomycotina</taxon>
        <taxon>Agaricomycetes</taxon>
        <taxon>Agaricomycetidae</taxon>
        <taxon>Agaricales</taxon>
        <taxon>Agaricineae</taxon>
        <taxon>Psathyrellaceae</taxon>
        <taxon>Ephemerocybe</taxon>
    </lineage>
</organism>
<protein>
    <submittedName>
        <fullName evidence="2">Uncharacterized protein</fullName>
    </submittedName>
</protein>
<feature type="compositionally biased region" description="Basic residues" evidence="1">
    <location>
        <begin position="602"/>
        <end position="614"/>
    </location>
</feature>
<dbReference type="Proteomes" id="UP000521943">
    <property type="component" value="Unassembled WGS sequence"/>
</dbReference>
<dbReference type="EMBL" id="JACGCI010000263">
    <property type="protein sequence ID" value="KAF6741346.1"/>
    <property type="molecule type" value="Genomic_DNA"/>
</dbReference>
<accession>A0A8H6H8T0</accession>
<dbReference type="AlphaFoldDB" id="A0A8H6H8T0"/>
<feature type="region of interest" description="Disordered" evidence="1">
    <location>
        <begin position="548"/>
        <end position="620"/>
    </location>
</feature>
<evidence type="ECO:0000313" key="3">
    <source>
        <dbReference type="Proteomes" id="UP000521943"/>
    </source>
</evidence>